<accession>A0A2I9DXT2</accession>
<dbReference type="Gene3D" id="1.10.10.1320">
    <property type="entry name" value="Anti-sigma factor, zinc-finger domain"/>
    <property type="match status" value="1"/>
</dbReference>
<protein>
    <submittedName>
        <fullName evidence="1">Anti-sigma-K factor RskA</fullName>
    </submittedName>
</protein>
<evidence type="ECO:0000313" key="2">
    <source>
        <dbReference type="Proteomes" id="UP000236569"/>
    </source>
</evidence>
<name>A0A2I9DXT2_9DEIO</name>
<gene>
    <name evidence="1" type="ORF">DAERI_210043</name>
</gene>
<dbReference type="InterPro" id="IPR041916">
    <property type="entry name" value="Anti_sigma_zinc_sf"/>
</dbReference>
<dbReference type="AlphaFoldDB" id="A0A2I9DXT2"/>
<sequence>MNAREPAAHPDEATLRAYALGHLDPAREEEAERHALTCARCAARVSAWRDDLVAAVEALPAPARLPPLRMEASRPPRRWAPPHLAWAAALAGLLALAGTGWGGYQTSRLAELRAEQAQVTRWLARPDLRVLTLRNTRREPSGRALTLPGGRTLFVLPDAPPGQVYVAWVARDWHLGDPMQPAGTSRRGVFEVNLGPNDYLCLSLEADETLPTGPTRVLGWAFL</sequence>
<dbReference type="Proteomes" id="UP000236569">
    <property type="component" value="Unassembled WGS sequence"/>
</dbReference>
<dbReference type="RefSeq" id="WP_103131323.1">
    <property type="nucleotide sequence ID" value="NZ_BFAG01000021.1"/>
</dbReference>
<dbReference type="EMBL" id="BFAG01000021">
    <property type="protein sequence ID" value="GBF08047.1"/>
    <property type="molecule type" value="Genomic_DNA"/>
</dbReference>
<proteinExistence type="predicted"/>
<keyword evidence="2" id="KW-1185">Reference proteome</keyword>
<organism evidence="1 2">
    <name type="scientific">Deinococcus aerius</name>
    <dbReference type="NCBI Taxonomy" id="200253"/>
    <lineage>
        <taxon>Bacteria</taxon>
        <taxon>Thermotogati</taxon>
        <taxon>Deinococcota</taxon>
        <taxon>Deinococci</taxon>
        <taxon>Deinococcales</taxon>
        <taxon>Deinococcaceae</taxon>
        <taxon>Deinococcus</taxon>
    </lineage>
</organism>
<dbReference type="OrthoDB" id="69238at2"/>
<evidence type="ECO:0000313" key="1">
    <source>
        <dbReference type="EMBL" id="GBF08047.1"/>
    </source>
</evidence>
<reference evidence="2" key="1">
    <citation type="submission" date="2018-01" db="EMBL/GenBank/DDBJ databases">
        <title>Draft Genome Sequence of the Radioresistant Bacterium Deinococcus aerius TR0125, Isolated from the Higher Atmosphere above Japan.</title>
        <authorList>
            <person name="Satoh K."/>
            <person name="Arai H."/>
            <person name="Sanzen T."/>
            <person name="Kawaguchi Y."/>
            <person name="Hayashi H."/>
            <person name="Yokobori S."/>
            <person name="Yamagishi A."/>
            <person name="Oono Y."/>
            <person name="Narumi I."/>
        </authorList>
    </citation>
    <scope>NUCLEOTIDE SEQUENCE [LARGE SCALE GENOMIC DNA]</scope>
    <source>
        <strain evidence="2">TR0125</strain>
    </source>
</reference>
<comment type="caution">
    <text evidence="1">The sequence shown here is derived from an EMBL/GenBank/DDBJ whole genome shotgun (WGS) entry which is preliminary data.</text>
</comment>